<feature type="compositionally biased region" description="Gly residues" evidence="1">
    <location>
        <begin position="54"/>
        <end position="63"/>
    </location>
</feature>
<protein>
    <submittedName>
        <fullName evidence="2">Uncharacterized protein</fullName>
    </submittedName>
</protein>
<reference evidence="2 3" key="2">
    <citation type="submission" date="2019-09" db="EMBL/GenBank/DDBJ databases">
        <authorList>
            <person name="Jin C."/>
        </authorList>
    </citation>
    <scope>NUCLEOTIDE SEQUENCE [LARGE SCALE GENOMIC DNA]</scope>
    <source>
        <strain evidence="2 3">BN140078</strain>
    </source>
</reference>
<feature type="region of interest" description="Disordered" evidence="1">
    <location>
        <begin position="210"/>
        <end position="263"/>
    </location>
</feature>
<feature type="region of interest" description="Disordered" evidence="1">
    <location>
        <begin position="688"/>
        <end position="711"/>
    </location>
</feature>
<feature type="region of interest" description="Disordered" evidence="1">
    <location>
        <begin position="49"/>
        <end position="83"/>
    </location>
</feature>
<evidence type="ECO:0000256" key="1">
    <source>
        <dbReference type="SAM" id="MobiDB-lite"/>
    </source>
</evidence>
<reference evidence="2 3" key="1">
    <citation type="submission" date="2019-09" db="EMBL/GenBank/DDBJ databases">
        <title>Chitinophaga ginsengihumi sp. nov., isolated from soil of ginseng rhizosphere.</title>
        <authorList>
            <person name="Lee J."/>
        </authorList>
    </citation>
    <scope>NUCLEOTIDE SEQUENCE [LARGE SCALE GENOMIC DNA]</scope>
    <source>
        <strain evidence="2 3">BN140078</strain>
    </source>
</reference>
<feature type="compositionally biased region" description="Basic and acidic residues" evidence="1">
    <location>
        <begin position="840"/>
        <end position="854"/>
    </location>
</feature>
<feature type="region of interest" description="Disordered" evidence="1">
    <location>
        <begin position="298"/>
        <end position="360"/>
    </location>
</feature>
<feature type="region of interest" description="Disordered" evidence="1">
    <location>
        <begin position="137"/>
        <end position="170"/>
    </location>
</feature>
<name>A0A5B2VUL6_9BACT</name>
<dbReference type="Proteomes" id="UP000324611">
    <property type="component" value="Unassembled WGS sequence"/>
</dbReference>
<organism evidence="2 3">
    <name type="scientific">Chitinophaga agrisoli</name>
    <dbReference type="NCBI Taxonomy" id="2607653"/>
    <lineage>
        <taxon>Bacteria</taxon>
        <taxon>Pseudomonadati</taxon>
        <taxon>Bacteroidota</taxon>
        <taxon>Chitinophagia</taxon>
        <taxon>Chitinophagales</taxon>
        <taxon>Chitinophagaceae</taxon>
        <taxon>Chitinophaga</taxon>
    </lineage>
</organism>
<evidence type="ECO:0000313" key="2">
    <source>
        <dbReference type="EMBL" id="KAA2242941.1"/>
    </source>
</evidence>
<keyword evidence="3" id="KW-1185">Reference proteome</keyword>
<evidence type="ECO:0000313" key="3">
    <source>
        <dbReference type="Proteomes" id="UP000324611"/>
    </source>
</evidence>
<dbReference type="RefSeq" id="WP_149837816.1">
    <property type="nucleotide sequence ID" value="NZ_VUOC01000002.1"/>
</dbReference>
<comment type="caution">
    <text evidence="2">The sequence shown here is derived from an EMBL/GenBank/DDBJ whole genome shotgun (WGS) entry which is preliminary data.</text>
</comment>
<dbReference type="AlphaFoldDB" id="A0A5B2VUL6"/>
<feature type="region of interest" description="Disordered" evidence="1">
    <location>
        <begin position="399"/>
        <end position="423"/>
    </location>
</feature>
<gene>
    <name evidence="2" type="ORF">F0L74_10475</name>
</gene>
<feature type="compositionally biased region" description="Low complexity" evidence="1">
    <location>
        <begin position="402"/>
        <end position="416"/>
    </location>
</feature>
<feature type="compositionally biased region" description="Pro residues" evidence="1">
    <location>
        <begin position="146"/>
        <end position="159"/>
    </location>
</feature>
<dbReference type="EMBL" id="VUOC01000002">
    <property type="protein sequence ID" value="KAA2242941.1"/>
    <property type="molecule type" value="Genomic_DNA"/>
</dbReference>
<accession>A0A5B2VUL6</accession>
<feature type="region of interest" description="Disordered" evidence="1">
    <location>
        <begin position="799"/>
        <end position="854"/>
    </location>
</feature>
<proteinExistence type="predicted"/>
<feature type="compositionally biased region" description="Polar residues" evidence="1">
    <location>
        <begin position="688"/>
        <end position="699"/>
    </location>
</feature>
<sequence>MILPGNGEPDAAPLIGTFIASEGGPGYGNFKFKLDDGRSISVSGATELQEAGGAATGGPGSPGAGHWDGQPADNPYAIFDDGGSLDDSLHSPLDESRLFWADSPSSSQAWGDHSFPLQSDLFAGAWSNDAAPPLPAHHSGWGIGPSSPPAPTPLSPPGNNPFFLPTPVSSPPLAGGPLPFPLRGPLSPGNGASFQPFDVGSFLTDNSHISWPPSGHVSPPRSPFLPSGDDDTSPPFSNTPTPVDESESYGPPPVPPSPVDSSYLFPPTGSPLFSTFGSPLLRGGWAPITPFNIGSSSANHRHLSRPAGSHVPSPLDALFPAGSGPVSPPFSSASTLVDDSEPNGPRPVPSLPLHYPSQPVGGGSFPPAPVSLYPLGNSHYLPPLPISSFPIAGSPFLPPAPTSTTTTTTTTSTSSTIVGDPSIPATPVTAAPDAADAQAGIQGPGLPAKRARLLFAAIQSRYNPTELIEKKALLEFGATVDGINDKTVKDAILALRKAGLLFPPFPGPTLGAVQNFSLNSQHIEVRRGKRGKAPANKSLTDYIDRLAGELGISGGNKHDTVQNTLIHLINSDPADKDLIQHRAELIRLFQDKSAAQYYTDSFVRAGSEHEQLITRLTAETVLRDLQHPETLPRDRSGRTVTHLDLQRATNVPTQWVVLKSTTSHDDQGGRVSQNHHPTSKKLISYADTQDSQKLHSSQGSGDGSSPHYHEELGRRIQRRQSLLALNTDLATVNHERLAGRDDILSIPASKRVRQTYQQTDGTTLRFDVEAELHTIARNVEVRKKKLLHLTRQVHESISDTPFPYQDTLPPRADSPTLMAALPGTPQHYSQFGDEEEEEEGKGKEKEKDDEGERD</sequence>